<reference evidence="1 2" key="1">
    <citation type="journal article" date="2018" name="Front. Plant Sci.">
        <title>Red Clover (Trifolium pratense) and Zigzag Clover (T. medium) - A Picture of Genomic Similarities and Differences.</title>
        <authorList>
            <person name="Dluhosova J."/>
            <person name="Istvanek J."/>
            <person name="Nedelnik J."/>
            <person name="Repkova J."/>
        </authorList>
    </citation>
    <scope>NUCLEOTIDE SEQUENCE [LARGE SCALE GENOMIC DNA]</scope>
    <source>
        <strain evidence="2">cv. 10/8</strain>
        <tissue evidence="1">Leaf</tissue>
    </source>
</reference>
<sequence>MAKLKVANKVINSLQDGDNVLTDQSQIAEHVVNYYKNLFGSNTVLQDLSLAEDVIPHLITE</sequence>
<comment type="caution">
    <text evidence="1">The sequence shown here is derived from an EMBL/GenBank/DDBJ whole genome shotgun (WGS) entry which is preliminary data.</text>
</comment>
<protein>
    <submittedName>
        <fullName evidence="1">Uncharacterized protein</fullName>
    </submittedName>
</protein>
<organism evidence="1 2">
    <name type="scientific">Trifolium medium</name>
    <dbReference type="NCBI Taxonomy" id="97028"/>
    <lineage>
        <taxon>Eukaryota</taxon>
        <taxon>Viridiplantae</taxon>
        <taxon>Streptophyta</taxon>
        <taxon>Embryophyta</taxon>
        <taxon>Tracheophyta</taxon>
        <taxon>Spermatophyta</taxon>
        <taxon>Magnoliopsida</taxon>
        <taxon>eudicotyledons</taxon>
        <taxon>Gunneridae</taxon>
        <taxon>Pentapetalae</taxon>
        <taxon>rosids</taxon>
        <taxon>fabids</taxon>
        <taxon>Fabales</taxon>
        <taxon>Fabaceae</taxon>
        <taxon>Papilionoideae</taxon>
        <taxon>50 kb inversion clade</taxon>
        <taxon>NPAAA clade</taxon>
        <taxon>Hologalegina</taxon>
        <taxon>IRL clade</taxon>
        <taxon>Trifolieae</taxon>
        <taxon>Trifolium</taxon>
    </lineage>
</organism>
<keyword evidence="2" id="KW-1185">Reference proteome</keyword>
<dbReference type="EMBL" id="LXQA010335402">
    <property type="protein sequence ID" value="MCI44796.1"/>
    <property type="molecule type" value="Genomic_DNA"/>
</dbReference>
<proteinExistence type="predicted"/>
<dbReference type="AlphaFoldDB" id="A0A392SAB6"/>
<accession>A0A392SAB6</accession>
<name>A0A392SAB6_9FABA</name>
<evidence type="ECO:0000313" key="2">
    <source>
        <dbReference type="Proteomes" id="UP000265520"/>
    </source>
</evidence>
<feature type="non-terminal residue" evidence="1">
    <location>
        <position position="61"/>
    </location>
</feature>
<evidence type="ECO:0000313" key="1">
    <source>
        <dbReference type="EMBL" id="MCI44796.1"/>
    </source>
</evidence>
<dbReference type="Proteomes" id="UP000265520">
    <property type="component" value="Unassembled WGS sequence"/>
</dbReference>